<dbReference type="RefSeq" id="WP_372387309.1">
    <property type="nucleotide sequence ID" value="NZ_JBGNYA010000001.1"/>
</dbReference>
<evidence type="ECO:0000313" key="3">
    <source>
        <dbReference type="Proteomes" id="UP001570511"/>
    </source>
</evidence>
<keyword evidence="1" id="KW-0812">Transmembrane</keyword>
<name>A0ABD5M9T8_9EURY</name>
<dbReference type="Pfam" id="PF19590">
    <property type="entry name" value="TrbL_3"/>
    <property type="match status" value="1"/>
</dbReference>
<protein>
    <submittedName>
        <fullName evidence="2">Uncharacterized protein</fullName>
    </submittedName>
</protein>
<keyword evidence="1" id="KW-0472">Membrane</keyword>
<dbReference type="Proteomes" id="UP001570511">
    <property type="component" value="Unassembled WGS sequence"/>
</dbReference>
<dbReference type="AlphaFoldDB" id="A0ABD5M9T8"/>
<dbReference type="InterPro" id="IPR045782">
    <property type="entry name" value="TrbL_3"/>
</dbReference>
<sequence>MKRSNSLYVRVALAALLATSLLAVPVAAQDSGQEDESDDGGNTIIEIDVGDIVDAIEDLADDFQDFAGDWDNTLQEVLTAVLFRPFRTLGQQTLESLTYLFLNTPSVDPNPAVEEVHREVLLVTTLLSTAGFAVAGILYMVGPVVGVSYSQVRSILPRLLLALIFSTVSLPLLQLAVDLTDALILAFAPEQLSMSFSQLFGFSIGLVLVWVVKATLLLVLAALFVIRDVYILFVAAISPLIALMWSLPSTKKYADTFISGWIAALLIAPLDLLAIKFSMALLQGNGATGIQSVSNWILGIGSLVLLLLIPRQLWKASQSTVGKANELGSELKKRFRNSQTGKKVNPVHRYRDQNMWRRRNRSFQEDD</sequence>
<reference evidence="2 3" key="1">
    <citation type="submission" date="2024-08" db="EMBL/GenBank/DDBJ databases">
        <title>Halobellus sp. MBLA0158 whole genome sequence.</title>
        <authorList>
            <person name="Hwang C.Y."/>
            <person name="Cho E.-S."/>
            <person name="Seo M.-J."/>
        </authorList>
    </citation>
    <scope>NUCLEOTIDE SEQUENCE [LARGE SCALE GENOMIC DNA]</scope>
    <source>
        <strain evidence="2 3">MBLA0158</strain>
    </source>
</reference>
<feature type="transmembrane region" description="Helical" evidence="1">
    <location>
        <begin position="296"/>
        <end position="314"/>
    </location>
</feature>
<dbReference type="EMBL" id="JBGNYA010000001">
    <property type="protein sequence ID" value="MFA1610062.1"/>
    <property type="molecule type" value="Genomic_DNA"/>
</dbReference>
<gene>
    <name evidence="2" type="ORF">OS889_03450</name>
</gene>
<comment type="caution">
    <text evidence="2">The sequence shown here is derived from an EMBL/GenBank/DDBJ whole genome shotgun (WGS) entry which is preliminary data.</text>
</comment>
<feature type="transmembrane region" description="Helical" evidence="1">
    <location>
        <begin position="159"/>
        <end position="187"/>
    </location>
</feature>
<proteinExistence type="predicted"/>
<evidence type="ECO:0000256" key="1">
    <source>
        <dbReference type="SAM" id="Phobius"/>
    </source>
</evidence>
<accession>A0ABD5M9T8</accession>
<feature type="transmembrane region" description="Helical" evidence="1">
    <location>
        <begin position="120"/>
        <end position="147"/>
    </location>
</feature>
<evidence type="ECO:0000313" key="2">
    <source>
        <dbReference type="EMBL" id="MFA1610062.1"/>
    </source>
</evidence>
<organism evidence="2 3">
    <name type="scientific">Halobellus rubicundus</name>
    <dbReference type="NCBI Taxonomy" id="2996466"/>
    <lineage>
        <taxon>Archaea</taxon>
        <taxon>Methanobacteriati</taxon>
        <taxon>Methanobacteriota</taxon>
        <taxon>Stenosarchaea group</taxon>
        <taxon>Halobacteria</taxon>
        <taxon>Halobacteriales</taxon>
        <taxon>Haloferacaceae</taxon>
        <taxon>Halobellus</taxon>
    </lineage>
</organism>
<keyword evidence="3" id="KW-1185">Reference proteome</keyword>
<feature type="transmembrane region" description="Helical" evidence="1">
    <location>
        <begin position="253"/>
        <end position="275"/>
    </location>
</feature>
<keyword evidence="1" id="KW-1133">Transmembrane helix</keyword>
<feature type="transmembrane region" description="Helical" evidence="1">
    <location>
        <begin position="199"/>
        <end position="222"/>
    </location>
</feature>
<feature type="transmembrane region" description="Helical" evidence="1">
    <location>
        <begin position="229"/>
        <end position="247"/>
    </location>
</feature>